<sequence length="74" mass="8793">MPSKQQEFYAQLRQETEFKVGMYKDFQTQIESLKARTQESIKTLQIDMKFIAKQIESNNQMLNMQGVEPVKFDK</sequence>
<name>X1EMD8_9ZZZZ</name>
<proteinExistence type="predicted"/>
<evidence type="ECO:0000313" key="1">
    <source>
        <dbReference type="EMBL" id="GAH33752.1"/>
    </source>
</evidence>
<dbReference type="AlphaFoldDB" id="X1EMD8"/>
<comment type="caution">
    <text evidence="1">The sequence shown here is derived from an EMBL/GenBank/DDBJ whole genome shotgun (WGS) entry which is preliminary data.</text>
</comment>
<reference evidence="1" key="1">
    <citation type="journal article" date="2014" name="Front. Microbiol.">
        <title>High frequency of phylogenetically diverse reductive dehalogenase-homologous genes in deep subseafloor sedimentary metagenomes.</title>
        <authorList>
            <person name="Kawai M."/>
            <person name="Futagami T."/>
            <person name="Toyoda A."/>
            <person name="Takaki Y."/>
            <person name="Nishi S."/>
            <person name="Hori S."/>
            <person name="Arai W."/>
            <person name="Tsubouchi T."/>
            <person name="Morono Y."/>
            <person name="Uchiyama I."/>
            <person name="Ito T."/>
            <person name="Fujiyama A."/>
            <person name="Inagaki F."/>
            <person name="Takami H."/>
        </authorList>
    </citation>
    <scope>NUCLEOTIDE SEQUENCE</scope>
    <source>
        <strain evidence="1">Expedition CK06-06</strain>
    </source>
</reference>
<accession>X1EMD8</accession>
<organism evidence="1">
    <name type="scientific">marine sediment metagenome</name>
    <dbReference type="NCBI Taxonomy" id="412755"/>
    <lineage>
        <taxon>unclassified sequences</taxon>
        <taxon>metagenomes</taxon>
        <taxon>ecological metagenomes</taxon>
    </lineage>
</organism>
<gene>
    <name evidence="1" type="ORF">S03H2_20019</name>
</gene>
<protein>
    <submittedName>
        <fullName evidence="1">Uncharacterized protein</fullName>
    </submittedName>
</protein>
<dbReference type="EMBL" id="BARU01010509">
    <property type="protein sequence ID" value="GAH33752.1"/>
    <property type="molecule type" value="Genomic_DNA"/>
</dbReference>